<protein>
    <submittedName>
        <fullName evidence="3">Uncharacterized protein</fullName>
    </submittedName>
</protein>
<comment type="caution">
    <text evidence="3">The sequence shown here is derived from an EMBL/GenBank/DDBJ whole genome shotgun (WGS) entry which is preliminary data.</text>
</comment>
<gene>
    <name evidence="3" type="ORF">NCGR_LOCUS51162</name>
</gene>
<keyword evidence="4" id="KW-1185">Reference proteome</keyword>
<accession>A0A811RD02</accession>
<keyword evidence="2" id="KW-0472">Membrane</keyword>
<keyword evidence="2" id="KW-1133">Transmembrane helix</keyword>
<sequence>MIVVAIPTTEEEEEEQEQQGDGCDDDDYGAADWRDAAVAWEEAAAVAWMNNDNAAEARARSKQAEAVAAVAHARSNQVAEEVEEMADFIGWCLRLVFTCALLLWLWFG</sequence>
<feature type="region of interest" description="Disordered" evidence="1">
    <location>
        <begin position="1"/>
        <end position="29"/>
    </location>
</feature>
<dbReference type="Proteomes" id="UP000604825">
    <property type="component" value="Unassembled WGS sequence"/>
</dbReference>
<dbReference type="EMBL" id="CAJGYO010000014">
    <property type="protein sequence ID" value="CAD6267857.1"/>
    <property type="molecule type" value="Genomic_DNA"/>
</dbReference>
<evidence type="ECO:0000256" key="1">
    <source>
        <dbReference type="SAM" id="MobiDB-lite"/>
    </source>
</evidence>
<evidence type="ECO:0000256" key="2">
    <source>
        <dbReference type="SAM" id="Phobius"/>
    </source>
</evidence>
<evidence type="ECO:0000313" key="4">
    <source>
        <dbReference type="Proteomes" id="UP000604825"/>
    </source>
</evidence>
<keyword evidence="2" id="KW-0812">Transmembrane</keyword>
<name>A0A811RD02_9POAL</name>
<dbReference type="AlphaFoldDB" id="A0A811RD02"/>
<feature type="compositionally biased region" description="Acidic residues" evidence="1">
    <location>
        <begin position="9"/>
        <end position="29"/>
    </location>
</feature>
<feature type="transmembrane region" description="Helical" evidence="2">
    <location>
        <begin position="88"/>
        <end position="107"/>
    </location>
</feature>
<evidence type="ECO:0000313" key="3">
    <source>
        <dbReference type="EMBL" id="CAD6267857.1"/>
    </source>
</evidence>
<organism evidence="3 4">
    <name type="scientific">Miscanthus lutarioriparius</name>
    <dbReference type="NCBI Taxonomy" id="422564"/>
    <lineage>
        <taxon>Eukaryota</taxon>
        <taxon>Viridiplantae</taxon>
        <taxon>Streptophyta</taxon>
        <taxon>Embryophyta</taxon>
        <taxon>Tracheophyta</taxon>
        <taxon>Spermatophyta</taxon>
        <taxon>Magnoliopsida</taxon>
        <taxon>Liliopsida</taxon>
        <taxon>Poales</taxon>
        <taxon>Poaceae</taxon>
        <taxon>PACMAD clade</taxon>
        <taxon>Panicoideae</taxon>
        <taxon>Andropogonodae</taxon>
        <taxon>Andropogoneae</taxon>
        <taxon>Saccharinae</taxon>
        <taxon>Miscanthus</taxon>
    </lineage>
</organism>
<reference evidence="3" key="1">
    <citation type="submission" date="2020-10" db="EMBL/GenBank/DDBJ databases">
        <authorList>
            <person name="Han B."/>
            <person name="Lu T."/>
            <person name="Zhao Q."/>
            <person name="Huang X."/>
            <person name="Zhao Y."/>
        </authorList>
    </citation>
    <scope>NUCLEOTIDE SEQUENCE</scope>
</reference>
<proteinExistence type="predicted"/>